<dbReference type="InterPro" id="IPR033247">
    <property type="entry name" value="Transketolase_fam"/>
</dbReference>
<feature type="binding site" evidence="11">
    <location>
        <position position="359"/>
    </location>
    <ligand>
        <name>substrate</name>
    </ligand>
</feature>
<gene>
    <name evidence="16" type="ORF">PAC_00931</name>
</gene>
<feature type="binding site" evidence="12">
    <location>
        <position position="264"/>
    </location>
    <ligand>
        <name>thiamine diphosphate</name>
        <dbReference type="ChEBI" id="CHEBI:58937"/>
    </ligand>
</feature>
<dbReference type="GO" id="GO:0005634">
    <property type="term" value="C:nucleus"/>
    <property type="evidence" value="ECO:0007669"/>
    <property type="project" value="TreeGrafter"/>
</dbReference>
<dbReference type="NCBIfam" id="TIGR00232">
    <property type="entry name" value="tktlase_bact"/>
    <property type="match status" value="1"/>
</dbReference>
<feature type="binding site" evidence="11">
    <location>
        <position position="529"/>
    </location>
    <ligand>
        <name>substrate</name>
    </ligand>
</feature>
<feature type="binding site" evidence="11">
    <location>
        <position position="482"/>
    </location>
    <ligand>
        <name>substrate</name>
    </ligand>
</feature>
<feature type="binding site" evidence="12">
    <location>
        <position position="446"/>
    </location>
    <ligand>
        <name>thiamine diphosphate</name>
        <dbReference type="ChEBI" id="CHEBI:58937"/>
    </ligand>
</feature>
<feature type="binding site" evidence="13">
    <location>
        <position position="190"/>
    </location>
    <ligand>
        <name>Mg(2+)</name>
        <dbReference type="ChEBI" id="CHEBI:18420"/>
    </ligand>
</feature>
<dbReference type="SUPFAM" id="SSF52518">
    <property type="entry name" value="Thiamin diphosphate-binding fold (THDP-binding)"/>
    <property type="match status" value="2"/>
</dbReference>
<protein>
    <recommendedName>
        <fullName evidence="4">transketolase</fullName>
        <ecNumber evidence="4">2.2.1.1</ecNumber>
    </recommendedName>
</protein>
<dbReference type="SMART" id="SM00861">
    <property type="entry name" value="Transket_pyr"/>
    <property type="match status" value="1"/>
</dbReference>
<dbReference type="InterPro" id="IPR005478">
    <property type="entry name" value="Transketolase_bac-like"/>
</dbReference>
<evidence type="ECO:0000256" key="4">
    <source>
        <dbReference type="ARBA" id="ARBA00013152"/>
    </source>
</evidence>
<comment type="catalytic activity">
    <reaction evidence="9">
        <text>D-sedoheptulose 7-phosphate + D-glyceraldehyde 3-phosphate = aldehydo-D-ribose 5-phosphate + D-xylulose 5-phosphate</text>
        <dbReference type="Rhea" id="RHEA:10508"/>
        <dbReference type="ChEBI" id="CHEBI:57483"/>
        <dbReference type="ChEBI" id="CHEBI:57737"/>
        <dbReference type="ChEBI" id="CHEBI:58273"/>
        <dbReference type="ChEBI" id="CHEBI:59776"/>
        <dbReference type="EC" id="2.2.1.1"/>
    </reaction>
</comment>
<feature type="binding site" evidence="12">
    <location>
        <position position="69"/>
    </location>
    <ligand>
        <name>thiamine diphosphate</name>
        <dbReference type="ChEBI" id="CHEBI:58937"/>
    </ligand>
</feature>
<evidence type="ECO:0000256" key="2">
    <source>
        <dbReference type="ARBA" id="ARBA00007131"/>
    </source>
</evidence>
<dbReference type="GO" id="GO:0006098">
    <property type="term" value="P:pentose-phosphate shunt"/>
    <property type="evidence" value="ECO:0007669"/>
    <property type="project" value="TreeGrafter"/>
</dbReference>
<dbReference type="InterPro" id="IPR009014">
    <property type="entry name" value="Transketo_C/PFOR_II"/>
</dbReference>
<feature type="binding site" evidence="12">
    <location>
        <position position="188"/>
    </location>
    <ligand>
        <name>thiamine diphosphate</name>
        <dbReference type="ChEBI" id="CHEBI:58937"/>
    </ligand>
</feature>
<keyword evidence="6 13" id="KW-0479">Metal-binding</keyword>
<name>A0A1L7WE60_9HELO</name>
<dbReference type="PROSITE" id="PS00802">
    <property type="entry name" value="TRANSKETOLASE_2"/>
    <property type="match status" value="1"/>
</dbReference>
<comment type="cofactor">
    <cofactor evidence="12">
        <name>thiamine diphosphate</name>
        <dbReference type="ChEBI" id="CHEBI:58937"/>
    </cofactor>
    <text evidence="12">Binds 1 thiamine pyrophosphate per subunit. During the reaction, the substrate forms a covalent intermediate with the cofactor.</text>
</comment>
<evidence type="ECO:0000256" key="11">
    <source>
        <dbReference type="PIRSR" id="PIRSR605478-2"/>
    </source>
</evidence>
<comment type="subunit">
    <text evidence="3">Homodimer.</text>
</comment>
<dbReference type="STRING" id="576137.A0A1L7WE60"/>
<feature type="binding site" evidence="11">
    <location>
        <position position="264"/>
    </location>
    <ligand>
        <name>substrate</name>
    </ligand>
</feature>
<evidence type="ECO:0000256" key="1">
    <source>
        <dbReference type="ARBA" id="ARBA00001941"/>
    </source>
</evidence>
<feature type="binding site" evidence="11">
    <location>
        <position position="478"/>
    </location>
    <ligand>
        <name>substrate</name>
    </ligand>
</feature>
<dbReference type="PANTHER" id="PTHR43522:SF2">
    <property type="entry name" value="TRANSKETOLASE 1-RELATED"/>
    <property type="match status" value="1"/>
</dbReference>
<feature type="binding site" evidence="13">
    <location>
        <position position="158"/>
    </location>
    <ligand>
        <name>Mg(2+)</name>
        <dbReference type="ChEBI" id="CHEBI:18420"/>
    </ligand>
</feature>
<feature type="site" description="Important for catalytic activity" evidence="14">
    <location>
        <position position="264"/>
    </location>
</feature>
<dbReference type="PANTHER" id="PTHR43522">
    <property type="entry name" value="TRANSKETOLASE"/>
    <property type="match status" value="1"/>
</dbReference>
<evidence type="ECO:0000256" key="13">
    <source>
        <dbReference type="PIRSR" id="PIRSR605478-4"/>
    </source>
</evidence>
<dbReference type="Pfam" id="PF22613">
    <property type="entry name" value="Transketolase_C_1"/>
    <property type="match status" value="1"/>
</dbReference>
<dbReference type="Gene3D" id="3.40.50.920">
    <property type="match status" value="1"/>
</dbReference>
<comment type="similarity">
    <text evidence="2">Belongs to the transketolase family.</text>
</comment>
<evidence type="ECO:0000256" key="3">
    <source>
        <dbReference type="ARBA" id="ARBA00011738"/>
    </source>
</evidence>
<evidence type="ECO:0000256" key="8">
    <source>
        <dbReference type="ARBA" id="ARBA00023052"/>
    </source>
</evidence>
<feature type="binding site" evidence="11">
    <location>
        <position position="386"/>
    </location>
    <ligand>
        <name>substrate</name>
    </ligand>
</feature>
<dbReference type="SUPFAM" id="SSF52922">
    <property type="entry name" value="TK C-terminal domain-like"/>
    <property type="match status" value="1"/>
</dbReference>
<keyword evidence="7 13" id="KW-0460">Magnesium</keyword>
<reference evidence="16 17" key="1">
    <citation type="submission" date="2016-03" db="EMBL/GenBank/DDBJ databases">
        <authorList>
            <person name="Ploux O."/>
        </authorList>
    </citation>
    <scope>NUCLEOTIDE SEQUENCE [LARGE SCALE GENOMIC DNA]</scope>
    <source>
        <strain evidence="16 17">UAMH 11012</strain>
    </source>
</reference>
<keyword evidence="17" id="KW-1185">Reference proteome</keyword>
<dbReference type="GO" id="GO:0046872">
    <property type="term" value="F:metal ion binding"/>
    <property type="evidence" value="ECO:0007669"/>
    <property type="project" value="UniProtKB-KW"/>
</dbReference>
<accession>A0A1L7WE60</accession>
<keyword evidence="5" id="KW-0808">Transferase</keyword>
<evidence type="ECO:0000259" key="15">
    <source>
        <dbReference type="SMART" id="SM00861"/>
    </source>
</evidence>
<feature type="binding site" evidence="12">
    <location>
        <begin position="117"/>
        <end position="119"/>
    </location>
    <ligand>
        <name>thiamine diphosphate</name>
        <dbReference type="ChEBI" id="CHEBI:58937"/>
    </ligand>
</feature>
<dbReference type="CDD" id="cd07033">
    <property type="entry name" value="TPP_PYR_DXS_TK_like"/>
    <property type="match status" value="1"/>
</dbReference>
<dbReference type="Gene3D" id="3.40.50.970">
    <property type="match status" value="2"/>
</dbReference>
<dbReference type="InterPro" id="IPR005474">
    <property type="entry name" value="Transketolase_N"/>
</dbReference>
<keyword evidence="8 12" id="KW-0786">Thiamine pyrophosphate</keyword>
<dbReference type="FunFam" id="3.40.50.970:FF:000004">
    <property type="entry name" value="Transketolase"/>
    <property type="match status" value="1"/>
</dbReference>
<feature type="binding site" evidence="11">
    <location>
        <position position="29"/>
    </location>
    <ligand>
        <name>substrate</name>
    </ligand>
</feature>
<dbReference type="FunFam" id="3.40.50.920:FF:000003">
    <property type="entry name" value="Transketolase"/>
    <property type="match status" value="1"/>
</dbReference>
<dbReference type="InterPro" id="IPR005475">
    <property type="entry name" value="Transketolase-like_Pyr-bd"/>
</dbReference>
<evidence type="ECO:0000256" key="9">
    <source>
        <dbReference type="ARBA" id="ARBA00049473"/>
    </source>
</evidence>
<evidence type="ECO:0000256" key="14">
    <source>
        <dbReference type="PIRSR" id="PIRSR605478-5"/>
    </source>
</evidence>
<dbReference type="AlphaFoldDB" id="A0A1L7WE60"/>
<feature type="site" description="Important for catalytic activity" evidence="14">
    <location>
        <position position="29"/>
    </location>
</feature>
<dbReference type="CDD" id="cd02012">
    <property type="entry name" value="TPP_TK"/>
    <property type="match status" value="1"/>
</dbReference>
<evidence type="ECO:0000256" key="10">
    <source>
        <dbReference type="PIRSR" id="PIRSR605478-1"/>
    </source>
</evidence>
<feature type="domain" description="Transketolase-like pyrimidine-binding" evidence="15">
    <location>
        <begin position="356"/>
        <end position="534"/>
    </location>
</feature>
<feature type="binding site" evidence="12">
    <location>
        <position position="159"/>
    </location>
    <ligand>
        <name>thiamine diphosphate</name>
        <dbReference type="ChEBI" id="CHEBI:58937"/>
    </ligand>
</feature>
<feature type="active site" description="Proton donor" evidence="10">
    <location>
        <position position="420"/>
    </location>
</feature>
<dbReference type="OrthoDB" id="10267175at2759"/>
<evidence type="ECO:0000256" key="5">
    <source>
        <dbReference type="ARBA" id="ARBA00022679"/>
    </source>
</evidence>
<organism evidence="16 17">
    <name type="scientific">Phialocephala subalpina</name>
    <dbReference type="NCBI Taxonomy" id="576137"/>
    <lineage>
        <taxon>Eukaryota</taxon>
        <taxon>Fungi</taxon>
        <taxon>Dikarya</taxon>
        <taxon>Ascomycota</taxon>
        <taxon>Pezizomycotina</taxon>
        <taxon>Leotiomycetes</taxon>
        <taxon>Helotiales</taxon>
        <taxon>Mollisiaceae</taxon>
        <taxon>Phialocephala</taxon>
        <taxon>Phialocephala fortinii species complex</taxon>
    </lineage>
</organism>
<evidence type="ECO:0000256" key="6">
    <source>
        <dbReference type="ARBA" id="ARBA00022723"/>
    </source>
</evidence>
<evidence type="ECO:0000256" key="7">
    <source>
        <dbReference type="ARBA" id="ARBA00022842"/>
    </source>
</evidence>
<sequence>MSYTETDKRAINTIRLLAIDAITRSNSGHAGAPMGLAPLAHILFTRITNFNPREPKWINRDRFVLSNGHACMLQYALLHLSGYDVSMEDLKRFRSLDSKTPGHPEPHATPGVEVTTGPLGQGFANAIGLAVAEKHLAAEFNQPGFDIIDNHVYCIFGDGCAMEGVASEAASAAGHLRLNNLIAFYDNNKITIDGSTSCAFTEDVAKRFQAYGWHTEVIEDADHDLQEIEAAIRRAHKVTDKPCLISLKTTIGFGFKRQGTGGVHSGPLAVDDIKALKITAGFDPEQTFVVPEDVEELYQKRAQEGIQKHKQWDDLLAQYSQKHTSAGSDLYRRIAGLLPEGLQKVLPTYSSIDKAIATRQTSGNVLNALQAVLPELLGGSADLTPSNNTRWPSAIDFQPPSIHLGDGNFGGRYIHYGVREHAMAAMMNGVAAYGTLIPTGGTFFNFTSYASGAIRLSALSRVRVIYIATHDSIGLGEDGPTHQPVETLAHFRAVPNLMVWRPADGNETSAAYYLAITSMETPSMMVLSRQNLPQLGNSTVEKAMRGGYVAADVEDGKARITLVSTGSEFCLCIDAALILRNEHGIQARVVSLPCWDVFDRQDKEYRMGVLPDGIPCLSVEVLSTYGWERYSHEQFGLNRFGASGAYKDVYKKFEFIPEGVVKRALATVEYYKDWPPRSPVSRAFQQWNET</sequence>
<evidence type="ECO:0000313" key="16">
    <source>
        <dbReference type="EMBL" id="CZR51056.1"/>
    </source>
</evidence>
<evidence type="ECO:0000256" key="12">
    <source>
        <dbReference type="PIRSR" id="PIRSR605478-3"/>
    </source>
</evidence>
<feature type="binding site" evidence="13">
    <location>
        <position position="188"/>
    </location>
    <ligand>
        <name>Mg(2+)</name>
        <dbReference type="ChEBI" id="CHEBI:18420"/>
    </ligand>
</feature>
<dbReference type="InterPro" id="IPR055152">
    <property type="entry name" value="Transketolase-like_C_2"/>
</dbReference>
<dbReference type="InterPro" id="IPR020826">
    <property type="entry name" value="Transketolase_BS"/>
</dbReference>
<dbReference type="Pfam" id="PF00456">
    <property type="entry name" value="Transketolase_N"/>
    <property type="match status" value="1"/>
</dbReference>
<dbReference type="InterPro" id="IPR029061">
    <property type="entry name" value="THDP-binding"/>
</dbReference>
<dbReference type="GO" id="GO:0005829">
    <property type="term" value="C:cytosol"/>
    <property type="evidence" value="ECO:0007669"/>
    <property type="project" value="TreeGrafter"/>
</dbReference>
<dbReference type="GO" id="GO:0004802">
    <property type="term" value="F:transketolase activity"/>
    <property type="evidence" value="ECO:0007669"/>
    <property type="project" value="UniProtKB-EC"/>
</dbReference>
<dbReference type="Pfam" id="PF02779">
    <property type="entry name" value="Transket_pyr"/>
    <property type="match status" value="1"/>
</dbReference>
<proteinExistence type="inferred from homology"/>
<dbReference type="EMBL" id="FJOG01000001">
    <property type="protein sequence ID" value="CZR51056.1"/>
    <property type="molecule type" value="Genomic_DNA"/>
</dbReference>
<comment type="cofactor">
    <cofactor evidence="1">
        <name>Co(2+)</name>
        <dbReference type="ChEBI" id="CHEBI:48828"/>
    </cofactor>
</comment>
<feature type="binding site" evidence="11">
    <location>
        <position position="470"/>
    </location>
    <ligand>
        <name>substrate</name>
    </ligand>
</feature>
<dbReference type="FunFam" id="3.40.50.970:FF:000003">
    <property type="entry name" value="Transketolase"/>
    <property type="match status" value="1"/>
</dbReference>
<dbReference type="Proteomes" id="UP000184330">
    <property type="component" value="Unassembled WGS sequence"/>
</dbReference>
<evidence type="ECO:0000313" key="17">
    <source>
        <dbReference type="Proteomes" id="UP000184330"/>
    </source>
</evidence>
<comment type="cofactor">
    <cofactor evidence="13">
        <name>Mg(2+)</name>
        <dbReference type="ChEBI" id="CHEBI:18420"/>
    </cofactor>
    <text evidence="13">Binds 1 Mg(2+) ion per subunit. Can also utilize other divalent metal cations, such as Ca(2+), Mn(2+) and Co(2+).</text>
</comment>
<dbReference type="EC" id="2.2.1.1" evidence="4"/>